<evidence type="ECO:0000256" key="4">
    <source>
        <dbReference type="PIRSR" id="PIRSR617939-2"/>
    </source>
</evidence>
<feature type="binding site" evidence="4">
    <location>
        <position position="263"/>
    </location>
    <ligand>
        <name>substrate</name>
    </ligand>
</feature>
<evidence type="ECO:0000256" key="3">
    <source>
        <dbReference type="PIRSR" id="PIRSR617939-1"/>
    </source>
</evidence>
<dbReference type="InterPro" id="IPR017939">
    <property type="entry name" value="G-Glutamylcylcotransferase"/>
</dbReference>
<feature type="region of interest" description="Disordered" evidence="5">
    <location>
        <begin position="232"/>
        <end position="253"/>
    </location>
</feature>
<feature type="active site" description="Proton acceptor" evidence="3">
    <location>
        <position position="194"/>
    </location>
</feature>
<feature type="compositionally biased region" description="Basic and acidic residues" evidence="5">
    <location>
        <begin position="157"/>
        <end position="166"/>
    </location>
</feature>
<feature type="region of interest" description="Disordered" evidence="5">
    <location>
        <begin position="139"/>
        <end position="166"/>
    </location>
</feature>
<keyword evidence="6" id="KW-1133">Transmembrane helix</keyword>
<gene>
    <name evidence="7" type="ORF">JMJ35_000880</name>
</gene>
<dbReference type="Gene3D" id="3.10.490.10">
    <property type="entry name" value="Gamma-glutamyl cyclotransferase-like"/>
    <property type="match status" value="1"/>
</dbReference>
<dbReference type="EC" id="4.3.2.9" evidence="1"/>
<dbReference type="GO" id="GO:0003839">
    <property type="term" value="F:gamma-glutamylcyclotransferase activity"/>
    <property type="evidence" value="ECO:0007669"/>
    <property type="project" value="UniProtKB-EC"/>
</dbReference>
<keyword evidence="6" id="KW-0472">Membrane</keyword>
<protein>
    <recommendedName>
        <fullName evidence="1">gamma-glutamylcyclotransferase</fullName>
        <ecNumber evidence="1">4.3.2.9</ecNumber>
    </recommendedName>
</protein>
<organism evidence="7 8">
    <name type="scientific">Cladonia borealis</name>
    <dbReference type="NCBI Taxonomy" id="184061"/>
    <lineage>
        <taxon>Eukaryota</taxon>
        <taxon>Fungi</taxon>
        <taxon>Dikarya</taxon>
        <taxon>Ascomycota</taxon>
        <taxon>Pezizomycotina</taxon>
        <taxon>Lecanoromycetes</taxon>
        <taxon>OSLEUM clade</taxon>
        <taxon>Lecanoromycetidae</taxon>
        <taxon>Lecanorales</taxon>
        <taxon>Lecanorineae</taxon>
        <taxon>Cladoniaceae</taxon>
        <taxon>Cladonia</taxon>
    </lineage>
</organism>
<sequence length="365" mass="40585">MLPATDPPNVPNTLVAGSHALRVIKQLKRVENATRKCFQPATRNQSLPSPSKRRKLDSLQERPYNLSFPPVPQLSKDPSQPSTILYLAYGSNLSSETFQGRRGIHPISQTNVVVPELSMTFDLAGLSYLEPCFANTRYRSEPPPTSSSYSNPPSSSDTEKADTPDYRKTRWHKGLVGVVYEVTPTDYFHIIATEGGGASYQDVLVTCYTLSPSTSVVPSLPTNEPFKAHTLYSPITPPGTKPPESGGRFSRPDPNYAQPSARYLKLITDGADEHGLPQEYKTYLHQLRPYRITSQKQRLGAFVFGMIWLPFLSLVIGLSNRYADERGKAPKWLVVLMGWIFSGMWASYDGFFKGLFGDGERTAGE</sequence>
<comment type="caution">
    <text evidence="7">The sequence shown here is derived from an EMBL/GenBank/DDBJ whole genome shotgun (WGS) entry which is preliminary data.</text>
</comment>
<feature type="compositionally biased region" description="Low complexity" evidence="5">
    <location>
        <begin position="146"/>
        <end position="156"/>
    </location>
</feature>
<dbReference type="EMBL" id="JAFEKC020000002">
    <property type="protein sequence ID" value="KAK0516277.1"/>
    <property type="molecule type" value="Genomic_DNA"/>
</dbReference>
<keyword evidence="2" id="KW-0456">Lyase</keyword>
<evidence type="ECO:0000256" key="2">
    <source>
        <dbReference type="ARBA" id="ARBA00023239"/>
    </source>
</evidence>
<evidence type="ECO:0000313" key="7">
    <source>
        <dbReference type="EMBL" id="KAK0516277.1"/>
    </source>
</evidence>
<keyword evidence="6" id="KW-0812">Transmembrane</keyword>
<dbReference type="AlphaFoldDB" id="A0AA39R7C5"/>
<name>A0AA39R7C5_9LECA</name>
<dbReference type="PANTHER" id="PTHR12935:SF0">
    <property type="entry name" value="GAMMA-GLUTAMYLCYCLOTRANSFERASE"/>
    <property type="match status" value="1"/>
</dbReference>
<evidence type="ECO:0000256" key="1">
    <source>
        <dbReference type="ARBA" id="ARBA00012346"/>
    </source>
</evidence>
<evidence type="ECO:0000256" key="5">
    <source>
        <dbReference type="SAM" id="MobiDB-lite"/>
    </source>
</evidence>
<keyword evidence="8" id="KW-1185">Reference proteome</keyword>
<feature type="transmembrane region" description="Helical" evidence="6">
    <location>
        <begin position="330"/>
        <end position="348"/>
    </location>
</feature>
<evidence type="ECO:0000256" key="6">
    <source>
        <dbReference type="SAM" id="Phobius"/>
    </source>
</evidence>
<dbReference type="Proteomes" id="UP001166286">
    <property type="component" value="Unassembled WGS sequence"/>
</dbReference>
<dbReference type="PANTHER" id="PTHR12935">
    <property type="entry name" value="GAMMA-GLUTAMYLCYCLOTRANSFERASE"/>
    <property type="match status" value="1"/>
</dbReference>
<proteinExistence type="predicted"/>
<feature type="binding site" evidence="4">
    <location>
        <begin position="86"/>
        <end position="91"/>
    </location>
    <ligand>
        <name>substrate</name>
    </ligand>
</feature>
<reference evidence="7" key="1">
    <citation type="submission" date="2023-03" db="EMBL/GenBank/DDBJ databases">
        <title>Complete genome of Cladonia borealis.</title>
        <authorList>
            <person name="Park H."/>
        </authorList>
    </citation>
    <scope>NUCLEOTIDE SEQUENCE</scope>
    <source>
        <strain evidence="7">ANT050790</strain>
    </source>
</reference>
<evidence type="ECO:0000313" key="8">
    <source>
        <dbReference type="Proteomes" id="UP001166286"/>
    </source>
</evidence>
<accession>A0AA39R7C5</accession>
<feature type="transmembrane region" description="Helical" evidence="6">
    <location>
        <begin position="299"/>
        <end position="318"/>
    </location>
</feature>